<dbReference type="GO" id="GO:0003676">
    <property type="term" value="F:nucleic acid binding"/>
    <property type="evidence" value="ECO:0007669"/>
    <property type="project" value="InterPro"/>
</dbReference>
<dbReference type="InterPro" id="IPR036397">
    <property type="entry name" value="RNaseH_sf"/>
</dbReference>
<name>A0A8C7E2N1_NAJNA</name>
<feature type="region of interest" description="Disordered" evidence="2">
    <location>
        <begin position="263"/>
        <end position="291"/>
    </location>
</feature>
<accession>A0A8C7E2N1</accession>
<sequence length="291" mass="33370">MREDILNKCHDEKPAEHFGFLKTLHLTLRQFWWPNMRPEIEHYVKTCHVCAMSKPRTGKPLGLLQQVSEPSRPWQDIAMDFIVELPSSKGYNVIWTIVDLFSKQAHFVPCKGLPSAGKLAELFIQHVYRLHGSPRRIISDRGVQFTAQFWKAFVKLLGSSQGLSTANHPSTNGAAERANAMVEQYLRTYIAYQQQNWMDLLPFTEIAYNNAVHSSTGYSPFYIVHGIEFVPIPTFACQPEDPLRVKGWAEKIQESWGQVQKSLRKMTSAHETQANKKQQDHKPFAVGDKVY</sequence>
<dbReference type="Proteomes" id="UP000694559">
    <property type="component" value="Unplaced"/>
</dbReference>
<evidence type="ECO:0000313" key="4">
    <source>
        <dbReference type="Ensembl" id="ENSNNAP00000019133.1"/>
    </source>
</evidence>
<dbReference type="Ensembl" id="ENSNNAT00000020086.1">
    <property type="protein sequence ID" value="ENSNNAP00000019133.1"/>
    <property type="gene ID" value="ENSNNAG00000012799.1"/>
</dbReference>
<keyword evidence="5" id="KW-1185">Reference proteome</keyword>
<dbReference type="PANTHER" id="PTHR37984">
    <property type="entry name" value="PROTEIN CBG26694"/>
    <property type="match status" value="1"/>
</dbReference>
<organism evidence="4 5">
    <name type="scientific">Naja naja</name>
    <name type="common">Indian cobra</name>
    <dbReference type="NCBI Taxonomy" id="35670"/>
    <lineage>
        <taxon>Eukaryota</taxon>
        <taxon>Metazoa</taxon>
        <taxon>Chordata</taxon>
        <taxon>Craniata</taxon>
        <taxon>Vertebrata</taxon>
        <taxon>Euteleostomi</taxon>
        <taxon>Lepidosauria</taxon>
        <taxon>Squamata</taxon>
        <taxon>Bifurcata</taxon>
        <taxon>Unidentata</taxon>
        <taxon>Episquamata</taxon>
        <taxon>Toxicofera</taxon>
        <taxon>Serpentes</taxon>
        <taxon>Colubroidea</taxon>
        <taxon>Elapidae</taxon>
        <taxon>Elapinae</taxon>
        <taxon>Naja</taxon>
    </lineage>
</organism>
<dbReference type="GeneTree" id="ENSGT00940000176279"/>
<dbReference type="InterPro" id="IPR041588">
    <property type="entry name" value="Integrase_H2C2"/>
</dbReference>
<dbReference type="AlphaFoldDB" id="A0A8C7E2N1"/>
<dbReference type="GO" id="GO:0015074">
    <property type="term" value="P:DNA integration"/>
    <property type="evidence" value="ECO:0007669"/>
    <property type="project" value="InterPro"/>
</dbReference>
<dbReference type="InterPro" id="IPR012337">
    <property type="entry name" value="RNaseH-like_sf"/>
</dbReference>
<dbReference type="PROSITE" id="PS50994">
    <property type="entry name" value="INTEGRASE"/>
    <property type="match status" value="1"/>
</dbReference>
<dbReference type="OMA" id="IASILPX"/>
<dbReference type="Pfam" id="PF17921">
    <property type="entry name" value="Integrase_H2C2"/>
    <property type="match status" value="1"/>
</dbReference>
<feature type="domain" description="Integrase catalytic" evidence="3">
    <location>
        <begin position="69"/>
        <end position="228"/>
    </location>
</feature>
<dbReference type="OrthoDB" id="9046595at2759"/>
<evidence type="ECO:0000256" key="1">
    <source>
        <dbReference type="ARBA" id="ARBA00039658"/>
    </source>
</evidence>
<protein>
    <recommendedName>
        <fullName evidence="1">Gypsy retrotransposon integrase-like protein 1</fullName>
    </recommendedName>
</protein>
<dbReference type="Gene3D" id="3.30.420.10">
    <property type="entry name" value="Ribonuclease H-like superfamily/Ribonuclease H"/>
    <property type="match status" value="1"/>
</dbReference>
<feature type="compositionally biased region" description="Basic and acidic residues" evidence="2">
    <location>
        <begin position="273"/>
        <end position="283"/>
    </location>
</feature>
<reference evidence="4" key="2">
    <citation type="submission" date="2025-09" db="UniProtKB">
        <authorList>
            <consortium name="Ensembl"/>
        </authorList>
    </citation>
    <scope>IDENTIFICATION</scope>
</reference>
<dbReference type="InterPro" id="IPR050951">
    <property type="entry name" value="Retrovirus_Pol_polyprotein"/>
</dbReference>
<evidence type="ECO:0000313" key="5">
    <source>
        <dbReference type="Proteomes" id="UP000694559"/>
    </source>
</evidence>
<dbReference type="SUPFAM" id="SSF53098">
    <property type="entry name" value="Ribonuclease H-like"/>
    <property type="match status" value="1"/>
</dbReference>
<evidence type="ECO:0000256" key="2">
    <source>
        <dbReference type="SAM" id="MobiDB-lite"/>
    </source>
</evidence>
<evidence type="ECO:0000259" key="3">
    <source>
        <dbReference type="PROSITE" id="PS50994"/>
    </source>
</evidence>
<dbReference type="InterPro" id="IPR001584">
    <property type="entry name" value="Integrase_cat-core"/>
</dbReference>
<dbReference type="PANTHER" id="PTHR37984:SF15">
    <property type="entry name" value="INTEGRASE CATALYTIC DOMAIN-CONTAINING PROTEIN"/>
    <property type="match status" value="1"/>
</dbReference>
<dbReference type="FunFam" id="3.30.420.10:FF:000032">
    <property type="entry name" value="Retrovirus-related Pol polyprotein from transposon 297-like Protein"/>
    <property type="match status" value="1"/>
</dbReference>
<reference evidence="4" key="1">
    <citation type="submission" date="2025-08" db="UniProtKB">
        <authorList>
            <consortium name="Ensembl"/>
        </authorList>
    </citation>
    <scope>IDENTIFICATION</scope>
</reference>
<proteinExistence type="predicted"/>
<dbReference type="Gene3D" id="1.10.340.70">
    <property type="match status" value="1"/>
</dbReference>